<name>A0ABZ0SEU7_9GAMM</name>
<dbReference type="SMART" id="SM00530">
    <property type="entry name" value="HTH_XRE"/>
    <property type="match status" value="1"/>
</dbReference>
<organism evidence="2 3">
    <name type="scientific">Thiorhodovibrio winogradskyi</name>
    <dbReference type="NCBI Taxonomy" id="77007"/>
    <lineage>
        <taxon>Bacteria</taxon>
        <taxon>Pseudomonadati</taxon>
        <taxon>Pseudomonadota</taxon>
        <taxon>Gammaproteobacteria</taxon>
        <taxon>Chromatiales</taxon>
        <taxon>Chromatiaceae</taxon>
        <taxon>Thiorhodovibrio</taxon>
    </lineage>
</organism>
<keyword evidence="3" id="KW-1185">Reference proteome</keyword>
<dbReference type="EMBL" id="CP121472">
    <property type="protein sequence ID" value="WPL18808.1"/>
    <property type="molecule type" value="Genomic_DNA"/>
</dbReference>
<dbReference type="InterPro" id="IPR001387">
    <property type="entry name" value="Cro/C1-type_HTH"/>
</dbReference>
<dbReference type="CDD" id="cd00093">
    <property type="entry name" value="HTH_XRE"/>
    <property type="match status" value="1"/>
</dbReference>
<dbReference type="InterPro" id="IPR010982">
    <property type="entry name" value="Lambda_DNA-bd_dom_sf"/>
</dbReference>
<proteinExistence type="predicted"/>
<evidence type="ECO:0000259" key="1">
    <source>
        <dbReference type="PROSITE" id="PS50943"/>
    </source>
</evidence>
<sequence>MNTKELNNAIGQRLREARQAQGLSLAQLAERTGNELSKSRISNYEQGIRRMGIEQARTLTQALGTVSPVYLLCLDDSAPELSPEEQRLIGNFRAADPTGRLRVLEAAEEAKQG</sequence>
<dbReference type="Proteomes" id="UP001432180">
    <property type="component" value="Chromosome"/>
</dbReference>
<protein>
    <submittedName>
        <fullName evidence="2">Helix-turn-helix protein</fullName>
    </submittedName>
</protein>
<feature type="domain" description="HTH cro/C1-type" evidence="1">
    <location>
        <begin position="14"/>
        <end position="71"/>
    </location>
</feature>
<dbReference type="SUPFAM" id="SSF47413">
    <property type="entry name" value="lambda repressor-like DNA-binding domains"/>
    <property type="match status" value="1"/>
</dbReference>
<accession>A0ABZ0SEU7</accession>
<dbReference type="Pfam" id="PF01381">
    <property type="entry name" value="HTH_3"/>
    <property type="match status" value="1"/>
</dbReference>
<evidence type="ECO:0000313" key="2">
    <source>
        <dbReference type="EMBL" id="WPL18808.1"/>
    </source>
</evidence>
<reference evidence="2 3" key="1">
    <citation type="journal article" date="2023" name="Microorganisms">
        <title>Thiorhodovibrio frisius and Trv. litoralis spp. nov., Two Novel Members from a Clade of Fastidious Purple Sulfur Bacteria That Exhibit Unique Red-Shifted Light-Harvesting Capabilities.</title>
        <authorList>
            <person name="Methner A."/>
            <person name="Kuzyk S.B."/>
            <person name="Petersen J."/>
            <person name="Bauer S."/>
            <person name="Brinkmann H."/>
            <person name="Sichau K."/>
            <person name="Wanner G."/>
            <person name="Wolf J."/>
            <person name="Neumann-Schaal M."/>
            <person name="Henke P."/>
            <person name="Tank M."/>
            <person name="Sproer C."/>
            <person name="Bunk B."/>
            <person name="Overmann J."/>
        </authorList>
    </citation>
    <scope>NUCLEOTIDE SEQUENCE [LARGE SCALE GENOMIC DNA]</scope>
    <source>
        <strain evidence="2 3">DSM 6702</strain>
    </source>
</reference>
<gene>
    <name evidence="2" type="ORF">Thiowin_03899</name>
</gene>
<dbReference type="Gene3D" id="1.10.260.40">
    <property type="entry name" value="lambda repressor-like DNA-binding domains"/>
    <property type="match status" value="1"/>
</dbReference>
<dbReference type="RefSeq" id="WP_328984549.1">
    <property type="nucleotide sequence ID" value="NZ_CP121472.1"/>
</dbReference>
<dbReference type="PROSITE" id="PS50943">
    <property type="entry name" value="HTH_CROC1"/>
    <property type="match status" value="1"/>
</dbReference>
<evidence type="ECO:0000313" key="3">
    <source>
        <dbReference type="Proteomes" id="UP001432180"/>
    </source>
</evidence>